<keyword evidence="3" id="KW-0598">Phosphotransferase system</keyword>
<dbReference type="SUPFAM" id="SSF55594">
    <property type="entry name" value="HPr-like"/>
    <property type="match status" value="1"/>
</dbReference>
<protein>
    <submittedName>
        <fullName evidence="5">HPr family phosphocarrier protein</fullName>
    </submittedName>
</protein>
<dbReference type="Gene3D" id="3.30.1340.10">
    <property type="entry name" value="HPr-like"/>
    <property type="match status" value="1"/>
</dbReference>
<comment type="caution">
    <text evidence="5">The sequence shown here is derived from an EMBL/GenBank/DDBJ whole genome shotgun (WGS) entry which is preliminary data.</text>
</comment>
<evidence type="ECO:0000256" key="3">
    <source>
        <dbReference type="ARBA" id="ARBA00022683"/>
    </source>
</evidence>
<dbReference type="GO" id="GO:0005737">
    <property type="term" value="C:cytoplasm"/>
    <property type="evidence" value="ECO:0007669"/>
    <property type="project" value="UniProtKB-SubCell"/>
</dbReference>
<accession>A0A229UWB7</accession>
<evidence type="ECO:0000256" key="2">
    <source>
        <dbReference type="ARBA" id="ARBA00022490"/>
    </source>
</evidence>
<dbReference type="PROSITE" id="PS51350">
    <property type="entry name" value="PTS_HPR_DOM"/>
    <property type="match status" value="1"/>
</dbReference>
<dbReference type="Pfam" id="PF00381">
    <property type="entry name" value="PTS-HPr"/>
    <property type="match status" value="1"/>
</dbReference>
<reference evidence="5 6" key="1">
    <citation type="submission" date="2017-07" db="EMBL/GenBank/DDBJ databases">
        <title>Genome sequencing and assembly of Paenibacillus rigui.</title>
        <authorList>
            <person name="Mayilraj S."/>
        </authorList>
    </citation>
    <scope>NUCLEOTIDE SEQUENCE [LARGE SCALE GENOMIC DNA]</scope>
    <source>
        <strain evidence="5 6">JCM 16352</strain>
    </source>
</reference>
<dbReference type="PANTHER" id="PTHR33705">
    <property type="entry name" value="PHOSPHOCARRIER PROTEIN HPR"/>
    <property type="match status" value="1"/>
</dbReference>
<dbReference type="InterPro" id="IPR035895">
    <property type="entry name" value="HPr-like_sf"/>
</dbReference>
<dbReference type="PANTHER" id="PTHR33705:SF2">
    <property type="entry name" value="PHOSPHOCARRIER PROTEIN NPR"/>
    <property type="match status" value="1"/>
</dbReference>
<proteinExistence type="predicted"/>
<dbReference type="InterPro" id="IPR000032">
    <property type="entry name" value="HPr-like"/>
</dbReference>
<gene>
    <name evidence="5" type="ORF">CF651_01070</name>
</gene>
<dbReference type="GO" id="GO:0009401">
    <property type="term" value="P:phosphoenolpyruvate-dependent sugar phosphotransferase system"/>
    <property type="evidence" value="ECO:0007669"/>
    <property type="project" value="UniProtKB-KW"/>
</dbReference>
<organism evidence="5 6">
    <name type="scientific">Paenibacillus rigui</name>
    <dbReference type="NCBI Taxonomy" id="554312"/>
    <lineage>
        <taxon>Bacteria</taxon>
        <taxon>Bacillati</taxon>
        <taxon>Bacillota</taxon>
        <taxon>Bacilli</taxon>
        <taxon>Bacillales</taxon>
        <taxon>Paenibacillaceae</taxon>
        <taxon>Paenibacillus</taxon>
    </lineage>
</organism>
<dbReference type="InterPro" id="IPR050399">
    <property type="entry name" value="HPr"/>
</dbReference>
<dbReference type="RefSeq" id="WP_094012992.1">
    <property type="nucleotide sequence ID" value="NZ_NMQW01000002.1"/>
</dbReference>
<evidence type="ECO:0000256" key="1">
    <source>
        <dbReference type="ARBA" id="ARBA00004496"/>
    </source>
</evidence>
<feature type="domain" description="HPr" evidence="4">
    <location>
        <begin position="1"/>
        <end position="86"/>
    </location>
</feature>
<keyword evidence="6" id="KW-1185">Reference proteome</keyword>
<dbReference type="EMBL" id="NMQW01000002">
    <property type="protein sequence ID" value="OXM87742.1"/>
    <property type="molecule type" value="Genomic_DNA"/>
</dbReference>
<evidence type="ECO:0000313" key="6">
    <source>
        <dbReference type="Proteomes" id="UP000215509"/>
    </source>
</evidence>
<keyword evidence="2" id="KW-0963">Cytoplasm</keyword>
<evidence type="ECO:0000259" key="4">
    <source>
        <dbReference type="PROSITE" id="PS51350"/>
    </source>
</evidence>
<dbReference type="Proteomes" id="UP000215509">
    <property type="component" value="Unassembled WGS sequence"/>
</dbReference>
<name>A0A229UWB7_9BACL</name>
<dbReference type="AlphaFoldDB" id="A0A229UWB7"/>
<comment type="subcellular location">
    <subcellularLocation>
        <location evidence="1">Cytoplasm</location>
    </subcellularLocation>
</comment>
<evidence type="ECO:0000313" key="5">
    <source>
        <dbReference type="EMBL" id="OXM87742.1"/>
    </source>
</evidence>
<dbReference type="OrthoDB" id="2619788at2"/>
<sequence length="86" mass="9986">MRVHEMTITNDFQPQYLQLIAHRASTYRSDIRIRFEKDNILLDAKSILGMMILPFRPGTVITVQTKGTDEEEAIEEMCQLLENKTS</sequence>